<dbReference type="EMBL" id="HBIB01018548">
    <property type="protein sequence ID" value="CAE0249836.1"/>
    <property type="molecule type" value="Transcribed_RNA"/>
</dbReference>
<protein>
    <submittedName>
        <fullName evidence="4">Uncharacterized protein</fullName>
    </submittedName>
</protein>
<keyword evidence="2" id="KW-1133">Transmembrane helix</keyword>
<feature type="compositionally biased region" description="Basic and acidic residues" evidence="1">
    <location>
        <begin position="341"/>
        <end position="354"/>
    </location>
</feature>
<dbReference type="AlphaFoldDB" id="A0A7S3D930"/>
<evidence type="ECO:0000256" key="1">
    <source>
        <dbReference type="SAM" id="MobiDB-lite"/>
    </source>
</evidence>
<evidence type="ECO:0000313" key="6">
    <source>
        <dbReference type="EMBL" id="CAE0249836.1"/>
    </source>
</evidence>
<feature type="transmembrane region" description="Helical" evidence="2">
    <location>
        <begin position="281"/>
        <end position="302"/>
    </location>
</feature>
<feature type="transmembrane region" description="Helical" evidence="2">
    <location>
        <begin position="133"/>
        <end position="153"/>
    </location>
</feature>
<feature type="transmembrane region" description="Helical" evidence="2">
    <location>
        <begin position="189"/>
        <end position="204"/>
    </location>
</feature>
<feature type="region of interest" description="Disordered" evidence="1">
    <location>
        <begin position="315"/>
        <end position="354"/>
    </location>
</feature>
<feature type="compositionally biased region" description="Basic and acidic residues" evidence="1">
    <location>
        <begin position="315"/>
        <end position="329"/>
    </location>
</feature>
<name>A0A7S3D930_9EUKA</name>
<evidence type="ECO:0000313" key="4">
    <source>
        <dbReference type="EMBL" id="CAE0249833.1"/>
    </source>
</evidence>
<sequence length="354" mass="37888">MSKGGGQGSGSPAQAREGAGYYLQLAAFEVPLFVIGYIVSTRLLKVSRYFKRPQSSSLRLRALGITLMTFASLTGFLRFALDACELKYAEDTPLLPNKLVKDEVATSICDGPLLTMAVNEDTHRWVQRLHKGLSGAASVVYPSLLAISIAVEVDFSLFSRLYRSLPLAELGTLLCFAVASLFLPTSVHTAVGAVSFLSILLICSKRALRRKESYKWQAYAATVAFSVFGAFAMDTLSSNSGSGPSSSPASTSLLPDLSSANSVGEAFASILVWMKDMPTTFLYPIDLLHACLALAVISVGVGSEVHAYNMRKAEVEAEKARKDKGETKAKATTAEKGGSGGEKEEKSDANKKND</sequence>
<dbReference type="EMBL" id="HBIB01018543">
    <property type="protein sequence ID" value="CAE0249832.1"/>
    <property type="molecule type" value="Transcribed_RNA"/>
</dbReference>
<dbReference type="EMBL" id="HBIB01018544">
    <property type="protein sequence ID" value="CAE0249833.1"/>
    <property type="molecule type" value="Transcribed_RNA"/>
</dbReference>
<organism evidence="4">
    <name type="scientific">Palpitomonas bilix</name>
    <dbReference type="NCBI Taxonomy" id="652834"/>
    <lineage>
        <taxon>Eukaryota</taxon>
        <taxon>Eukaryota incertae sedis</taxon>
    </lineage>
</organism>
<feature type="transmembrane region" description="Helical" evidence="2">
    <location>
        <begin position="20"/>
        <end position="39"/>
    </location>
</feature>
<evidence type="ECO:0000256" key="2">
    <source>
        <dbReference type="SAM" id="Phobius"/>
    </source>
</evidence>
<gene>
    <name evidence="3" type="ORF">PBIL07802_LOCUS12031</name>
    <name evidence="4" type="ORF">PBIL07802_LOCUS12032</name>
    <name evidence="5" type="ORF">PBIL07802_LOCUS12034</name>
    <name evidence="6" type="ORF">PBIL07802_LOCUS12035</name>
</gene>
<feature type="transmembrane region" description="Helical" evidence="2">
    <location>
        <begin position="216"/>
        <end position="233"/>
    </location>
</feature>
<reference evidence="4" key="1">
    <citation type="submission" date="2021-01" db="EMBL/GenBank/DDBJ databases">
        <authorList>
            <person name="Corre E."/>
            <person name="Pelletier E."/>
            <person name="Niang G."/>
            <person name="Scheremetjew M."/>
            <person name="Finn R."/>
            <person name="Kale V."/>
            <person name="Holt S."/>
            <person name="Cochrane G."/>
            <person name="Meng A."/>
            <person name="Brown T."/>
            <person name="Cohen L."/>
        </authorList>
    </citation>
    <scope>NUCLEOTIDE SEQUENCE</scope>
    <source>
        <strain evidence="4">NIES-2562</strain>
    </source>
</reference>
<dbReference type="EMBL" id="HBIB01018546">
    <property type="protein sequence ID" value="CAE0249835.1"/>
    <property type="molecule type" value="Transcribed_RNA"/>
</dbReference>
<feature type="transmembrane region" description="Helical" evidence="2">
    <location>
        <begin position="60"/>
        <end position="81"/>
    </location>
</feature>
<keyword evidence="2" id="KW-0472">Membrane</keyword>
<accession>A0A7S3D930</accession>
<evidence type="ECO:0000313" key="3">
    <source>
        <dbReference type="EMBL" id="CAE0249832.1"/>
    </source>
</evidence>
<evidence type="ECO:0000313" key="5">
    <source>
        <dbReference type="EMBL" id="CAE0249835.1"/>
    </source>
</evidence>
<proteinExistence type="predicted"/>
<keyword evidence="2" id="KW-0812">Transmembrane</keyword>